<dbReference type="InterPro" id="IPR003594">
    <property type="entry name" value="HATPase_dom"/>
</dbReference>
<dbReference type="PANTHER" id="PTHR35526:SF3">
    <property type="entry name" value="ANTI-SIGMA-F FACTOR RSBW"/>
    <property type="match status" value="1"/>
</dbReference>
<feature type="domain" description="Histidine kinase/HSP90-like ATPase" evidence="2">
    <location>
        <begin position="4"/>
        <end position="129"/>
    </location>
</feature>
<dbReference type="PANTHER" id="PTHR35526">
    <property type="entry name" value="ANTI-SIGMA-F FACTOR RSBW-RELATED"/>
    <property type="match status" value="1"/>
</dbReference>
<name>A0ABS4W8J0_9PSEU</name>
<protein>
    <submittedName>
        <fullName evidence="3">Anti-sigma regulatory factor (Ser/Thr protein kinase)</fullName>
    </submittedName>
</protein>
<reference evidence="3 4" key="1">
    <citation type="submission" date="2021-03" db="EMBL/GenBank/DDBJ databases">
        <title>Sequencing the genomes of 1000 actinobacteria strains.</title>
        <authorList>
            <person name="Klenk H.-P."/>
        </authorList>
    </citation>
    <scope>NUCLEOTIDE SEQUENCE [LARGE SCALE GENOMIC DNA]</scope>
    <source>
        <strain evidence="3 4">DSM 45256</strain>
    </source>
</reference>
<dbReference type="InterPro" id="IPR050267">
    <property type="entry name" value="Anti-sigma-factor_SerPK"/>
</dbReference>
<dbReference type="Gene3D" id="3.30.565.10">
    <property type="entry name" value="Histidine kinase-like ATPase, C-terminal domain"/>
    <property type="match status" value="1"/>
</dbReference>
<dbReference type="Proteomes" id="UP001519295">
    <property type="component" value="Unassembled WGS sequence"/>
</dbReference>
<keyword evidence="1" id="KW-0723">Serine/threonine-protein kinase</keyword>
<sequence>MTVSVDPGSIPVARGHFRDWLKFLAWPDTSGDDLLLAVGEAVTNAIEHAGAAPRGANDDEQTVQITAEVTVTTEGRRIRIQVRDRGRWREPDADPQWARYRGMGIPLMRELVEQMAIVPADPGTEVTLVSRMVPAVD</sequence>
<evidence type="ECO:0000256" key="1">
    <source>
        <dbReference type="ARBA" id="ARBA00022527"/>
    </source>
</evidence>
<organism evidence="3 4">
    <name type="scientific">Pseudonocardia parietis</name>
    <dbReference type="NCBI Taxonomy" id="570936"/>
    <lineage>
        <taxon>Bacteria</taxon>
        <taxon>Bacillati</taxon>
        <taxon>Actinomycetota</taxon>
        <taxon>Actinomycetes</taxon>
        <taxon>Pseudonocardiales</taxon>
        <taxon>Pseudonocardiaceae</taxon>
        <taxon>Pseudonocardia</taxon>
    </lineage>
</organism>
<dbReference type="Pfam" id="PF13581">
    <property type="entry name" value="HATPase_c_2"/>
    <property type="match status" value="1"/>
</dbReference>
<dbReference type="CDD" id="cd16936">
    <property type="entry name" value="HATPase_RsbW-like"/>
    <property type="match status" value="1"/>
</dbReference>
<evidence type="ECO:0000313" key="4">
    <source>
        <dbReference type="Proteomes" id="UP001519295"/>
    </source>
</evidence>
<evidence type="ECO:0000313" key="3">
    <source>
        <dbReference type="EMBL" id="MBP2371949.1"/>
    </source>
</evidence>
<accession>A0ABS4W8J0</accession>
<keyword evidence="4" id="KW-1185">Reference proteome</keyword>
<dbReference type="SUPFAM" id="SSF55874">
    <property type="entry name" value="ATPase domain of HSP90 chaperone/DNA topoisomerase II/histidine kinase"/>
    <property type="match status" value="1"/>
</dbReference>
<comment type="caution">
    <text evidence="3">The sequence shown here is derived from an EMBL/GenBank/DDBJ whole genome shotgun (WGS) entry which is preliminary data.</text>
</comment>
<dbReference type="EMBL" id="JAGINU010000004">
    <property type="protein sequence ID" value="MBP2371949.1"/>
    <property type="molecule type" value="Genomic_DNA"/>
</dbReference>
<proteinExistence type="predicted"/>
<keyword evidence="1" id="KW-0418">Kinase</keyword>
<dbReference type="InterPro" id="IPR036890">
    <property type="entry name" value="HATPase_C_sf"/>
</dbReference>
<dbReference type="RefSeq" id="WP_210037002.1">
    <property type="nucleotide sequence ID" value="NZ_JAGINU010000004.1"/>
</dbReference>
<keyword evidence="1" id="KW-0808">Transferase</keyword>
<gene>
    <name evidence="3" type="ORF">JOF36_007722</name>
</gene>
<evidence type="ECO:0000259" key="2">
    <source>
        <dbReference type="Pfam" id="PF13581"/>
    </source>
</evidence>